<dbReference type="OrthoDB" id="2337609at2759"/>
<name>A0A9N9H962_9GLOM</name>
<dbReference type="AlphaFoldDB" id="A0A9N9H962"/>
<gene>
    <name evidence="1" type="ORF">CPELLU_LOCUS10148</name>
</gene>
<sequence length="89" mass="10365">MITYLQSYNIVNSKKLKPEELQKQQTTLSAMIKSNTNTLHKVHMESYAEVYLDDEEVGKIDNRSNTESEKQLNINTTFKLLHSIKDYPT</sequence>
<organism evidence="1 2">
    <name type="scientific">Cetraspora pellucida</name>
    <dbReference type="NCBI Taxonomy" id="1433469"/>
    <lineage>
        <taxon>Eukaryota</taxon>
        <taxon>Fungi</taxon>
        <taxon>Fungi incertae sedis</taxon>
        <taxon>Mucoromycota</taxon>
        <taxon>Glomeromycotina</taxon>
        <taxon>Glomeromycetes</taxon>
        <taxon>Diversisporales</taxon>
        <taxon>Gigasporaceae</taxon>
        <taxon>Cetraspora</taxon>
    </lineage>
</organism>
<dbReference type="Proteomes" id="UP000789759">
    <property type="component" value="Unassembled WGS sequence"/>
</dbReference>
<accession>A0A9N9H962</accession>
<proteinExistence type="predicted"/>
<dbReference type="EMBL" id="CAJVQA010008222">
    <property type="protein sequence ID" value="CAG8668466.1"/>
    <property type="molecule type" value="Genomic_DNA"/>
</dbReference>
<keyword evidence="2" id="KW-1185">Reference proteome</keyword>
<protein>
    <submittedName>
        <fullName evidence="1">9515_t:CDS:1</fullName>
    </submittedName>
</protein>
<comment type="caution">
    <text evidence="1">The sequence shown here is derived from an EMBL/GenBank/DDBJ whole genome shotgun (WGS) entry which is preliminary data.</text>
</comment>
<reference evidence="1" key="1">
    <citation type="submission" date="2021-06" db="EMBL/GenBank/DDBJ databases">
        <authorList>
            <person name="Kallberg Y."/>
            <person name="Tangrot J."/>
            <person name="Rosling A."/>
        </authorList>
    </citation>
    <scope>NUCLEOTIDE SEQUENCE</scope>
    <source>
        <strain evidence="1">FL966</strain>
    </source>
</reference>
<evidence type="ECO:0000313" key="2">
    <source>
        <dbReference type="Proteomes" id="UP000789759"/>
    </source>
</evidence>
<evidence type="ECO:0000313" key="1">
    <source>
        <dbReference type="EMBL" id="CAG8668466.1"/>
    </source>
</evidence>